<protein>
    <submittedName>
        <fullName evidence="2">Acid phosphatase</fullName>
    </submittedName>
</protein>
<evidence type="ECO:0000313" key="3">
    <source>
        <dbReference type="Proteomes" id="UP001391051"/>
    </source>
</evidence>
<dbReference type="RefSeq" id="XP_066700850.1">
    <property type="nucleotide sequence ID" value="XM_066844738.1"/>
</dbReference>
<dbReference type="EMBL" id="JAQQWE010000005">
    <property type="protein sequence ID" value="KAK7952788.1"/>
    <property type="molecule type" value="Genomic_DNA"/>
</dbReference>
<reference evidence="2 3" key="1">
    <citation type="submission" date="2023-01" db="EMBL/GenBank/DDBJ databases">
        <title>Analysis of 21 Apiospora genomes using comparative genomics revels a genus with tremendous synthesis potential of carbohydrate active enzymes and secondary metabolites.</title>
        <authorList>
            <person name="Sorensen T."/>
        </authorList>
    </citation>
    <scope>NUCLEOTIDE SEQUENCE [LARGE SCALE GENOMIC DNA]</scope>
    <source>
        <strain evidence="2 3">CBS 24483</strain>
    </source>
</reference>
<gene>
    <name evidence="2" type="ORF">PG986_008516</name>
</gene>
<dbReference type="InterPro" id="IPR007312">
    <property type="entry name" value="Phosphoesterase"/>
</dbReference>
<proteinExistence type="predicted"/>
<dbReference type="Gene3D" id="3.40.720.10">
    <property type="entry name" value="Alkaline Phosphatase, subunit A"/>
    <property type="match status" value="1"/>
</dbReference>
<dbReference type="PANTHER" id="PTHR31956:SF15">
    <property type="entry name" value="ACID PHOSPHATASE PHOA"/>
    <property type="match status" value="1"/>
</dbReference>
<dbReference type="Proteomes" id="UP001391051">
    <property type="component" value="Unassembled WGS sequence"/>
</dbReference>
<organism evidence="2 3">
    <name type="scientific">Apiospora aurea</name>
    <dbReference type="NCBI Taxonomy" id="335848"/>
    <lineage>
        <taxon>Eukaryota</taxon>
        <taxon>Fungi</taxon>
        <taxon>Dikarya</taxon>
        <taxon>Ascomycota</taxon>
        <taxon>Pezizomycotina</taxon>
        <taxon>Sordariomycetes</taxon>
        <taxon>Xylariomycetidae</taxon>
        <taxon>Amphisphaeriales</taxon>
        <taxon>Apiosporaceae</taxon>
        <taxon>Apiospora</taxon>
    </lineage>
</organism>
<sequence length="420" mass="46658">MGPWDHPPHARPSRCVPHSCPFPSLAVGAAAQAENLYTATATSDVHAARATAKTLSNTSNVKGKAFDRFAVIWLENTDYDMAYGDENLNWLAKKGITLAGYHAVTHPSEPNYISAIGGDYFGMQNDDFNQIVQNVSTVIDLLEDKGISWAEYQEDMPFSGFSGMEWLNQENGKNDYVRKHNPAVIYNSAAGQIDRLASMKNLTMFYEDLKNDALPQWMFITPNMTSDAHDSDIQTAGAWTRNFLEPLLDDERFMKNTLVLITFDENDTYQVQNRILGILLGDAVPAELVGTTDGNFYNHYSEIATVEANWDLHTLGRFDVGANVFQLVADQTGDTIRAWSGQVELSQRYFNYSYAGAFNTNGGNRRYPAPNLSGDGATHNRTVLPGIQELWKDSPAPVYYTTGLEIPDGLHPPSGYEPVQ</sequence>
<accession>A0ABR1QG01</accession>
<dbReference type="PANTHER" id="PTHR31956">
    <property type="entry name" value="NON-SPECIFIC PHOSPHOLIPASE C4-RELATED"/>
    <property type="match status" value="1"/>
</dbReference>
<evidence type="ECO:0000313" key="2">
    <source>
        <dbReference type="EMBL" id="KAK7952788.1"/>
    </source>
</evidence>
<keyword evidence="3" id="KW-1185">Reference proteome</keyword>
<keyword evidence="1" id="KW-0378">Hydrolase</keyword>
<dbReference type="InterPro" id="IPR017850">
    <property type="entry name" value="Alkaline_phosphatase_core_sf"/>
</dbReference>
<comment type="caution">
    <text evidence="2">The sequence shown here is derived from an EMBL/GenBank/DDBJ whole genome shotgun (WGS) entry which is preliminary data.</text>
</comment>
<dbReference type="GeneID" id="92077800"/>
<dbReference type="Pfam" id="PF04185">
    <property type="entry name" value="Phosphoesterase"/>
    <property type="match status" value="1"/>
</dbReference>
<evidence type="ECO:0000256" key="1">
    <source>
        <dbReference type="ARBA" id="ARBA00022801"/>
    </source>
</evidence>
<name>A0ABR1QG01_9PEZI</name>